<feature type="region of interest" description="Disordered" evidence="1">
    <location>
        <begin position="179"/>
        <end position="209"/>
    </location>
</feature>
<dbReference type="EMBL" id="QKYT01000114">
    <property type="protein sequence ID" value="RIA92975.1"/>
    <property type="molecule type" value="Genomic_DNA"/>
</dbReference>
<organism evidence="2 3">
    <name type="scientific">Glomus cerebriforme</name>
    <dbReference type="NCBI Taxonomy" id="658196"/>
    <lineage>
        <taxon>Eukaryota</taxon>
        <taxon>Fungi</taxon>
        <taxon>Fungi incertae sedis</taxon>
        <taxon>Mucoromycota</taxon>
        <taxon>Glomeromycotina</taxon>
        <taxon>Glomeromycetes</taxon>
        <taxon>Glomerales</taxon>
        <taxon>Glomeraceae</taxon>
        <taxon>Glomus</taxon>
    </lineage>
</organism>
<evidence type="ECO:0000313" key="2">
    <source>
        <dbReference type="EMBL" id="RIA92975.1"/>
    </source>
</evidence>
<protein>
    <submittedName>
        <fullName evidence="2">Uncharacterized protein</fullName>
    </submittedName>
</protein>
<feature type="region of interest" description="Disordered" evidence="1">
    <location>
        <begin position="450"/>
        <end position="479"/>
    </location>
</feature>
<feature type="region of interest" description="Disordered" evidence="1">
    <location>
        <begin position="1"/>
        <end position="65"/>
    </location>
</feature>
<accession>A0A397T9C0</accession>
<comment type="caution">
    <text evidence="2">The sequence shown here is derived from an EMBL/GenBank/DDBJ whole genome shotgun (WGS) entry which is preliminary data.</text>
</comment>
<dbReference type="AlphaFoldDB" id="A0A397T9C0"/>
<feature type="region of interest" description="Disordered" evidence="1">
    <location>
        <begin position="505"/>
        <end position="625"/>
    </location>
</feature>
<feature type="compositionally biased region" description="Polar residues" evidence="1">
    <location>
        <begin position="544"/>
        <end position="562"/>
    </location>
</feature>
<dbReference type="OrthoDB" id="2400089at2759"/>
<feature type="compositionally biased region" description="Low complexity" evidence="1">
    <location>
        <begin position="9"/>
        <end position="33"/>
    </location>
</feature>
<sequence>MSSAKRPYNETISSNSSTSTALSDNNDYIVNVVVEEEQKEVGQDMDIEEQTDSFKNRQTEEESRRKRIITDNDLFRSNTFTQNPFPSLLNDHSFHSSSLTQTSRSTLNYSLSNKTSNAPYFIVPSSRIPASTYHPLSNNVESNYISPRDSLNNNTHNINFPKSTLKISENTEALSPIDLLMSSPPISTSTPKTNRTKNTSNSSLTLTTQDSNTWNNADFNCSSPRDTASNLRDQTNVNTNSLNYSSAEGSSYLHDSYSNINDDSSDDDNININGFNNDNINNNYSKNDNISNNSSNNNNINNFDSSNIRTRLTKKESKGPFELIYSQIYDEEGIVFATESFNYLIQLYEFCDNNSTKLQSNITSILRDLVLLLNSQLDGFDIPFIEHHKWNGSHFYGPIDVLTLLDHLDDGLGLSSAEYIIYVRNYKNNYHIKPGGSVLQCGYRRTYRRNYAQSSSSPASFPTSSFRTSDQSNNNIDNIQNNELRHAVLDEDAVKEAQNFLELLAEEEDGEEDNSTEQEEESDSFIEISKESDYEDDDSLVRGFSSTSIRQPTDTFGNPINQTRTTTRRISRPSVNNDGSETDDSLDDYSVDSGESTFEEIDFSDIESVATDSTVEDGWHNVSRD</sequence>
<feature type="compositionally biased region" description="Acidic residues" evidence="1">
    <location>
        <begin position="34"/>
        <end position="51"/>
    </location>
</feature>
<evidence type="ECO:0000313" key="3">
    <source>
        <dbReference type="Proteomes" id="UP000265703"/>
    </source>
</evidence>
<feature type="compositionally biased region" description="Acidic residues" evidence="1">
    <location>
        <begin position="580"/>
        <end position="590"/>
    </location>
</feature>
<feature type="compositionally biased region" description="Acidic residues" evidence="1">
    <location>
        <begin position="505"/>
        <end position="524"/>
    </location>
</feature>
<dbReference type="Proteomes" id="UP000265703">
    <property type="component" value="Unassembled WGS sequence"/>
</dbReference>
<proteinExistence type="predicted"/>
<feature type="compositionally biased region" description="Low complexity" evidence="1">
    <location>
        <begin position="454"/>
        <end position="479"/>
    </location>
</feature>
<reference evidence="2 3" key="1">
    <citation type="submission" date="2018-06" db="EMBL/GenBank/DDBJ databases">
        <title>Comparative genomics reveals the genomic features of Rhizophagus irregularis, R. cerebriforme, R. diaphanum and Gigaspora rosea, and their symbiotic lifestyle signature.</title>
        <authorList>
            <person name="Morin E."/>
            <person name="San Clemente H."/>
            <person name="Chen E.C.H."/>
            <person name="De La Providencia I."/>
            <person name="Hainaut M."/>
            <person name="Kuo A."/>
            <person name="Kohler A."/>
            <person name="Murat C."/>
            <person name="Tang N."/>
            <person name="Roy S."/>
            <person name="Loubradou J."/>
            <person name="Henrissat B."/>
            <person name="Grigoriev I.V."/>
            <person name="Corradi N."/>
            <person name="Roux C."/>
            <person name="Martin F.M."/>
        </authorList>
    </citation>
    <scope>NUCLEOTIDE SEQUENCE [LARGE SCALE GENOMIC DNA]</scope>
    <source>
        <strain evidence="2 3">DAOM 227022</strain>
    </source>
</reference>
<feature type="compositionally biased region" description="Basic and acidic residues" evidence="1">
    <location>
        <begin position="52"/>
        <end position="65"/>
    </location>
</feature>
<name>A0A397T9C0_9GLOM</name>
<evidence type="ECO:0000256" key="1">
    <source>
        <dbReference type="SAM" id="MobiDB-lite"/>
    </source>
</evidence>
<feature type="compositionally biased region" description="Low complexity" evidence="1">
    <location>
        <begin position="182"/>
        <end position="209"/>
    </location>
</feature>
<gene>
    <name evidence="2" type="ORF">C1645_763778</name>
</gene>
<keyword evidence="3" id="KW-1185">Reference proteome</keyword>